<feature type="compositionally biased region" description="Polar residues" evidence="1">
    <location>
        <begin position="383"/>
        <end position="395"/>
    </location>
</feature>
<accession>A0A9P4H824</accession>
<feature type="transmembrane region" description="Helical" evidence="2">
    <location>
        <begin position="278"/>
        <end position="300"/>
    </location>
</feature>
<comment type="caution">
    <text evidence="3">The sequence shown here is derived from an EMBL/GenBank/DDBJ whole genome shotgun (WGS) entry which is preliminary data.</text>
</comment>
<proteinExistence type="predicted"/>
<name>A0A9P4H824_9PLEO</name>
<feature type="region of interest" description="Disordered" evidence="1">
    <location>
        <begin position="246"/>
        <end position="270"/>
    </location>
</feature>
<keyword evidence="4" id="KW-1185">Reference proteome</keyword>
<evidence type="ECO:0000256" key="1">
    <source>
        <dbReference type="SAM" id="MobiDB-lite"/>
    </source>
</evidence>
<evidence type="ECO:0000313" key="4">
    <source>
        <dbReference type="Proteomes" id="UP000799777"/>
    </source>
</evidence>
<keyword evidence="2" id="KW-0812">Transmembrane</keyword>
<protein>
    <submittedName>
        <fullName evidence="3">Uncharacterized protein</fullName>
    </submittedName>
</protein>
<feature type="compositionally biased region" description="Low complexity" evidence="1">
    <location>
        <begin position="246"/>
        <end position="263"/>
    </location>
</feature>
<dbReference type="OrthoDB" id="3684984at2759"/>
<evidence type="ECO:0000256" key="2">
    <source>
        <dbReference type="SAM" id="Phobius"/>
    </source>
</evidence>
<feature type="compositionally biased region" description="Polar residues" evidence="1">
    <location>
        <begin position="344"/>
        <end position="353"/>
    </location>
</feature>
<gene>
    <name evidence="3" type="ORF">EK21DRAFT_89393</name>
</gene>
<feature type="compositionally biased region" description="Basic and acidic residues" evidence="1">
    <location>
        <begin position="414"/>
        <end position="467"/>
    </location>
</feature>
<dbReference type="Proteomes" id="UP000799777">
    <property type="component" value="Unassembled WGS sequence"/>
</dbReference>
<organism evidence="3 4">
    <name type="scientific">Setomelanomma holmii</name>
    <dbReference type="NCBI Taxonomy" id="210430"/>
    <lineage>
        <taxon>Eukaryota</taxon>
        <taxon>Fungi</taxon>
        <taxon>Dikarya</taxon>
        <taxon>Ascomycota</taxon>
        <taxon>Pezizomycotina</taxon>
        <taxon>Dothideomycetes</taxon>
        <taxon>Pleosporomycetidae</taxon>
        <taxon>Pleosporales</taxon>
        <taxon>Pleosporineae</taxon>
        <taxon>Phaeosphaeriaceae</taxon>
        <taxon>Setomelanomma</taxon>
    </lineage>
</organism>
<feature type="region of interest" description="Disordered" evidence="1">
    <location>
        <begin position="344"/>
        <end position="375"/>
    </location>
</feature>
<keyword evidence="2" id="KW-1133">Transmembrane helix</keyword>
<feature type="region of interest" description="Disordered" evidence="1">
    <location>
        <begin position="412"/>
        <end position="467"/>
    </location>
</feature>
<feature type="region of interest" description="Disordered" evidence="1">
    <location>
        <begin position="380"/>
        <end position="399"/>
    </location>
</feature>
<dbReference type="AlphaFoldDB" id="A0A9P4H824"/>
<sequence length="467" mass="50965">MTLIVVPENYRPPPATSTVECCTCMCDANPSLESNQFFDSHCLFQACTSVDGRKEFISSFIDGCVANNHRNIAIPAEWEPFAPTYLPRTTQTLSSTAISTLPPSLLVSSEGSTITSVLGSRNLVTNKTSPSTAMAISTSAKASSTNWADIQKPICGITEACLKNQTTNDPCKLTNLQCVCKYSNSVHNSKYFLQGCLFDECFNDLGRTDWMDSFAYACDTVNLPLIDVDGSWAKYVPKWYLAKNSTAPSSSLPSGPPATSSPGVRPPAKPEVLSEGTIAGISVGGFILLSLFAAAIMYFLRMRKKVNRKTKEAAQLADTHHPGGVQSRIDQLTYGRSSLESLGTTAVATSSSPAHRDPHDPYSPDPYGIYKPPFVGSPAHGDTYQSYKPSSSVNLNDPYRQASPRRLWDQYGQHGDEDQIHPAERSPTHPSPKYEHYATKPKYGDGEIHPVVRSPVYDEHGNKIGYQ</sequence>
<evidence type="ECO:0000313" key="3">
    <source>
        <dbReference type="EMBL" id="KAF2029981.1"/>
    </source>
</evidence>
<reference evidence="3" key="1">
    <citation type="journal article" date="2020" name="Stud. Mycol.">
        <title>101 Dothideomycetes genomes: a test case for predicting lifestyles and emergence of pathogens.</title>
        <authorList>
            <person name="Haridas S."/>
            <person name="Albert R."/>
            <person name="Binder M."/>
            <person name="Bloem J."/>
            <person name="Labutti K."/>
            <person name="Salamov A."/>
            <person name="Andreopoulos B."/>
            <person name="Baker S."/>
            <person name="Barry K."/>
            <person name="Bills G."/>
            <person name="Bluhm B."/>
            <person name="Cannon C."/>
            <person name="Castanera R."/>
            <person name="Culley D."/>
            <person name="Daum C."/>
            <person name="Ezra D."/>
            <person name="Gonzalez J."/>
            <person name="Henrissat B."/>
            <person name="Kuo A."/>
            <person name="Liang C."/>
            <person name="Lipzen A."/>
            <person name="Lutzoni F."/>
            <person name="Magnuson J."/>
            <person name="Mondo S."/>
            <person name="Nolan M."/>
            <person name="Ohm R."/>
            <person name="Pangilinan J."/>
            <person name="Park H.-J."/>
            <person name="Ramirez L."/>
            <person name="Alfaro M."/>
            <person name="Sun H."/>
            <person name="Tritt A."/>
            <person name="Yoshinaga Y."/>
            <person name="Zwiers L.-H."/>
            <person name="Turgeon B."/>
            <person name="Goodwin S."/>
            <person name="Spatafora J."/>
            <person name="Crous P."/>
            <person name="Grigoriev I."/>
        </authorList>
    </citation>
    <scope>NUCLEOTIDE SEQUENCE</scope>
    <source>
        <strain evidence="3">CBS 110217</strain>
    </source>
</reference>
<keyword evidence="2" id="KW-0472">Membrane</keyword>
<dbReference type="EMBL" id="ML978195">
    <property type="protein sequence ID" value="KAF2029981.1"/>
    <property type="molecule type" value="Genomic_DNA"/>
</dbReference>